<dbReference type="SUPFAM" id="SSF48452">
    <property type="entry name" value="TPR-like"/>
    <property type="match status" value="1"/>
</dbReference>
<dbReference type="InterPro" id="IPR041662">
    <property type="entry name" value="SusD-like_2"/>
</dbReference>
<gene>
    <name evidence="1" type="ORF">A3860_05230</name>
</gene>
<dbReference type="Proteomes" id="UP000192796">
    <property type="component" value="Unassembled WGS sequence"/>
</dbReference>
<comment type="caution">
    <text evidence="1">The sequence shown here is derived from an EMBL/GenBank/DDBJ whole genome shotgun (WGS) entry which is preliminary data.</text>
</comment>
<evidence type="ECO:0000313" key="1">
    <source>
        <dbReference type="EMBL" id="OQP61122.1"/>
    </source>
</evidence>
<dbReference type="AlphaFoldDB" id="A0A1V9FS03"/>
<proteinExistence type="predicted"/>
<dbReference type="RefSeq" id="WP_081151435.1">
    <property type="nucleotide sequence ID" value="NZ_LVYD01000058.1"/>
</dbReference>
<protein>
    <recommendedName>
        <fullName evidence="3">SusD/RagB family nutrient-binding outer membrane lipoprotein</fullName>
    </recommendedName>
</protein>
<dbReference type="Pfam" id="PF12771">
    <property type="entry name" value="SusD-like_2"/>
    <property type="match status" value="1"/>
</dbReference>
<name>A0A1V9FS03_9BACT</name>
<sequence length="538" mass="60935">MRKIYKYFRLSVLFFAFIIVHAGCKKGWLDVNYNPRQLTENNTTPDLVLPTVLLGYSQNDIRVLEAWMGYWCMPYGSSGTADQTYNGILNSLFGAGPSDEVYYLEEKASQSNQTFYVGIAKILKALAWSRCVDVFNNVPYTEAFDRSIRRPRYDDAKFIYEDQIRNLDSGIVLIKGAQVDRNVNITHADIMFHGNKNGWIKFANTLKLRLLVHQANRPDRAAYILAEIAKIKAEGSGFLNTGEDAAVNPGFQELKPNPFYGTHCRYYIFPNVDLEIGVYTWEISSANTTAMNFLKENNDPRLGFFYSPTVFTMPPGSPEPFTQPSPDNFRGNRFGLPVSPLQYRFQSSNFVSQVGGVTAHGPKTPASTGIIKGYDMDAWVITSVESLFLQAEAIQRGWLAGNAEEAYKNAVKESFRWLNVGGNSNMPSLSDAVFNTWYGEQVTVGNQNVSWSAAPDKYKVLMFQKYLAFNGIEPFEIYTDYRRNGAYPNIPLSFDPGRTSRTMPIRMPYPETEYTANRDNVNAQGVINIFTSKIWWMP</sequence>
<reference evidence="1 2" key="1">
    <citation type="submission" date="2016-03" db="EMBL/GenBank/DDBJ databases">
        <title>Niastella vici sp. nov., isolated from farmland soil.</title>
        <authorList>
            <person name="Chen L."/>
            <person name="Wang D."/>
            <person name="Yang S."/>
            <person name="Wang G."/>
        </authorList>
    </citation>
    <scope>NUCLEOTIDE SEQUENCE [LARGE SCALE GENOMIC DNA]</scope>
    <source>
        <strain evidence="1 2">DJ57</strain>
    </source>
</reference>
<accession>A0A1V9FS03</accession>
<organism evidence="1 2">
    <name type="scientific">Niastella vici</name>
    <dbReference type="NCBI Taxonomy" id="1703345"/>
    <lineage>
        <taxon>Bacteria</taxon>
        <taxon>Pseudomonadati</taxon>
        <taxon>Bacteroidota</taxon>
        <taxon>Chitinophagia</taxon>
        <taxon>Chitinophagales</taxon>
        <taxon>Chitinophagaceae</taxon>
        <taxon>Niastella</taxon>
    </lineage>
</organism>
<dbReference type="OrthoDB" id="614457at2"/>
<evidence type="ECO:0008006" key="3">
    <source>
        <dbReference type="Google" id="ProtNLM"/>
    </source>
</evidence>
<dbReference type="InterPro" id="IPR011990">
    <property type="entry name" value="TPR-like_helical_dom_sf"/>
</dbReference>
<dbReference type="STRING" id="1703345.A3860_05230"/>
<evidence type="ECO:0000313" key="2">
    <source>
        <dbReference type="Proteomes" id="UP000192796"/>
    </source>
</evidence>
<dbReference type="EMBL" id="LVYD01000058">
    <property type="protein sequence ID" value="OQP61122.1"/>
    <property type="molecule type" value="Genomic_DNA"/>
</dbReference>
<dbReference type="Gene3D" id="1.25.40.390">
    <property type="match status" value="1"/>
</dbReference>
<keyword evidence="2" id="KW-1185">Reference proteome</keyword>